<organism evidence="3">
    <name type="scientific">Tanacetum cinerariifolium</name>
    <name type="common">Dalmatian daisy</name>
    <name type="synonym">Chrysanthemum cinerariifolium</name>
    <dbReference type="NCBI Taxonomy" id="118510"/>
    <lineage>
        <taxon>Eukaryota</taxon>
        <taxon>Viridiplantae</taxon>
        <taxon>Streptophyta</taxon>
        <taxon>Embryophyta</taxon>
        <taxon>Tracheophyta</taxon>
        <taxon>Spermatophyta</taxon>
        <taxon>Magnoliopsida</taxon>
        <taxon>eudicotyledons</taxon>
        <taxon>Gunneridae</taxon>
        <taxon>Pentapetalae</taxon>
        <taxon>asterids</taxon>
        <taxon>campanulids</taxon>
        <taxon>Asterales</taxon>
        <taxon>Asteraceae</taxon>
        <taxon>Asteroideae</taxon>
        <taxon>Anthemideae</taxon>
        <taxon>Anthemidinae</taxon>
        <taxon>Tanacetum</taxon>
    </lineage>
</organism>
<sequence>MITVAILLTTRVLLLKRTQTIFDGPLGFVRMIKLITFAIMCKAYGGEPSVDLLRAFLNLGLTSNLLTLSNRVPSEYSELLLEDIKLDKNSFKDVLPTYAQDDPLYHQISTYPCNVRTFSDPILYLIGLKTSWKHSPKIPIIYYREKDGFRSFMMEGIDGEFHFIPEGGAGYEGSFPSTKSVNNEAPTINAEPLTVVHPSKFAKNIGLLRGNLDRRFERFPQASKVGGDAFDPLDVGRDPNILEFPSAKELKDSADCHFVVAHVTPPSWKQHLKEISLEKLCDIHGKAYMRQAILDNMLNNKTRKLMSTSSKDRDSCDVIREMEVEKDKAYAELERKCNKALHDLDENPLVLDMRLEAETLQGQVDKLHNEYSRLVLEEKKWLLQEVVGLRQDMSTVVSKVVPHVAMELVHSDEIGLLVARLVKAAMFYGKCTALKEVANLKEPFNLEKMLGYRSSSKKEFDQADDDLATAFYAFIAEASADPYASLKELLLKKPKSICTKLAPLNSKPSSLRALTS</sequence>
<name>A0A6L2MC60_TANCI</name>
<evidence type="ECO:0000313" key="3">
    <source>
        <dbReference type="EMBL" id="GEU71438.1"/>
    </source>
</evidence>
<protein>
    <recommendedName>
        <fullName evidence="4">Transposase (Putative), gypsy type</fullName>
    </recommendedName>
</protein>
<keyword evidence="1" id="KW-0175">Coiled coil</keyword>
<comment type="caution">
    <text evidence="3">The sequence shown here is derived from an EMBL/GenBank/DDBJ whole genome shotgun (WGS) entry which is preliminary data.</text>
</comment>
<gene>
    <name evidence="3" type="ORF">Tci_043416</name>
</gene>
<reference evidence="3" key="1">
    <citation type="journal article" date="2019" name="Sci. Rep.">
        <title>Draft genome of Tanacetum cinerariifolium, the natural source of mosquito coil.</title>
        <authorList>
            <person name="Yamashiro T."/>
            <person name="Shiraishi A."/>
            <person name="Satake H."/>
            <person name="Nakayama K."/>
        </authorList>
    </citation>
    <scope>NUCLEOTIDE SEQUENCE</scope>
</reference>
<dbReference type="EMBL" id="BKCJ010006305">
    <property type="protein sequence ID" value="GEU71438.1"/>
    <property type="molecule type" value="Genomic_DNA"/>
</dbReference>
<feature type="chain" id="PRO_5026729661" description="Transposase (Putative), gypsy type" evidence="2">
    <location>
        <begin position="21"/>
        <end position="516"/>
    </location>
</feature>
<dbReference type="AlphaFoldDB" id="A0A6L2MC60"/>
<accession>A0A6L2MC60</accession>
<keyword evidence="2" id="KW-0732">Signal</keyword>
<proteinExistence type="predicted"/>
<evidence type="ECO:0000256" key="1">
    <source>
        <dbReference type="SAM" id="Coils"/>
    </source>
</evidence>
<evidence type="ECO:0000256" key="2">
    <source>
        <dbReference type="SAM" id="SignalP"/>
    </source>
</evidence>
<feature type="signal peptide" evidence="2">
    <location>
        <begin position="1"/>
        <end position="20"/>
    </location>
</feature>
<feature type="coiled-coil region" evidence="1">
    <location>
        <begin position="319"/>
        <end position="377"/>
    </location>
</feature>
<evidence type="ECO:0008006" key="4">
    <source>
        <dbReference type="Google" id="ProtNLM"/>
    </source>
</evidence>